<dbReference type="CDD" id="cd04301">
    <property type="entry name" value="NAT_SF"/>
    <property type="match status" value="1"/>
</dbReference>
<dbReference type="EC" id="2.3.1.-" evidence="2"/>
<proteinExistence type="predicted"/>
<sequence length="226" mass="24085">MKHVLDRPVWSALATRHKALAEGGDLARRYRPSIVPFAATAGDDADSLRALGRLLAPGETAVLVQADEIVLPPQISAISAAPLVQMIAEAPMPAMSDGHIQQLTKGDAAEMLALASLTKPGPFTLEALNLGDFWGIRIGDRLAAMAGERMKQPGYSELSGVCTHPDFRGGGLARLLSVFVAGRIAARGEVPYLHAYESNAAAIRLYETIGFRLRSVMNMAMVQRAG</sequence>
<gene>
    <name evidence="2" type="ORF">RFM42_14005</name>
</gene>
<protein>
    <submittedName>
        <fullName evidence="2">GNAT family N-acetyltransferase</fullName>
        <ecNumber evidence="2">2.3.1.-</ecNumber>
    </submittedName>
</protein>
<dbReference type="SUPFAM" id="SSF55729">
    <property type="entry name" value="Acyl-CoA N-acyltransferases (Nat)"/>
    <property type="match status" value="1"/>
</dbReference>
<dbReference type="Gene3D" id="3.40.630.30">
    <property type="match status" value="1"/>
</dbReference>
<reference evidence="2 3" key="1">
    <citation type="submission" date="2023-08" db="EMBL/GenBank/DDBJ databases">
        <title>Implementing the SeqCode for naming new Mesorhizobium species isolated from Vachellia karroo root nodules.</title>
        <authorList>
            <person name="Van Lill M."/>
        </authorList>
    </citation>
    <scope>NUCLEOTIDE SEQUENCE [LARGE SCALE GENOMIC DNA]</scope>
    <source>
        <strain evidence="2 3">VK25D</strain>
    </source>
</reference>
<dbReference type="InterPro" id="IPR016181">
    <property type="entry name" value="Acyl_CoA_acyltransferase"/>
</dbReference>
<keyword evidence="2" id="KW-0012">Acyltransferase</keyword>
<evidence type="ECO:0000259" key="1">
    <source>
        <dbReference type="PROSITE" id="PS51186"/>
    </source>
</evidence>
<dbReference type="Proteomes" id="UP001285154">
    <property type="component" value="Unassembled WGS sequence"/>
</dbReference>
<dbReference type="PROSITE" id="PS51186">
    <property type="entry name" value="GNAT"/>
    <property type="match status" value="1"/>
</dbReference>
<dbReference type="EMBL" id="JAVIIQ010000004">
    <property type="protein sequence ID" value="MDX8532106.1"/>
    <property type="molecule type" value="Genomic_DNA"/>
</dbReference>
<dbReference type="InterPro" id="IPR013653">
    <property type="entry name" value="GCN5-like_dom"/>
</dbReference>
<dbReference type="InterPro" id="IPR000182">
    <property type="entry name" value="GNAT_dom"/>
</dbReference>
<keyword evidence="2" id="KW-0808">Transferase</keyword>
<dbReference type="RefSeq" id="WP_320248036.1">
    <property type="nucleotide sequence ID" value="NZ_JAVIIQ010000004.1"/>
</dbReference>
<organism evidence="2 3">
    <name type="scientific">Mesorhizobium vachelliae</name>
    <dbReference type="NCBI Taxonomy" id="3072309"/>
    <lineage>
        <taxon>Bacteria</taxon>
        <taxon>Pseudomonadati</taxon>
        <taxon>Pseudomonadota</taxon>
        <taxon>Alphaproteobacteria</taxon>
        <taxon>Hyphomicrobiales</taxon>
        <taxon>Phyllobacteriaceae</taxon>
        <taxon>Mesorhizobium</taxon>
    </lineage>
</organism>
<keyword evidence="3" id="KW-1185">Reference proteome</keyword>
<dbReference type="Pfam" id="PF08445">
    <property type="entry name" value="FR47"/>
    <property type="match status" value="1"/>
</dbReference>
<evidence type="ECO:0000313" key="2">
    <source>
        <dbReference type="EMBL" id="MDX8532106.1"/>
    </source>
</evidence>
<dbReference type="GO" id="GO:0016746">
    <property type="term" value="F:acyltransferase activity"/>
    <property type="evidence" value="ECO:0007669"/>
    <property type="project" value="UniProtKB-KW"/>
</dbReference>
<accession>A0ABU5A7C8</accession>
<name>A0ABU5A7C8_9HYPH</name>
<evidence type="ECO:0000313" key="3">
    <source>
        <dbReference type="Proteomes" id="UP001285154"/>
    </source>
</evidence>
<comment type="caution">
    <text evidence="2">The sequence shown here is derived from an EMBL/GenBank/DDBJ whole genome shotgun (WGS) entry which is preliminary data.</text>
</comment>
<feature type="domain" description="N-acetyltransferase" evidence="1">
    <location>
        <begin position="98"/>
        <end position="226"/>
    </location>
</feature>